<dbReference type="GO" id="GO:0003924">
    <property type="term" value="F:GTPase activity"/>
    <property type="evidence" value="ECO:0007669"/>
    <property type="project" value="InterPro"/>
</dbReference>
<evidence type="ECO:0000256" key="4">
    <source>
        <dbReference type="ARBA" id="ARBA00023134"/>
    </source>
</evidence>
<keyword evidence="4" id="KW-0342">GTP-binding</keyword>
<feature type="domain" description="Dynamin N-terminal" evidence="7">
    <location>
        <begin position="49"/>
        <end position="200"/>
    </location>
</feature>
<dbReference type="AlphaFoldDB" id="A0A8J3EWS3"/>
<dbReference type="PANTHER" id="PTHR10465">
    <property type="entry name" value="TRANSMEMBRANE GTPASE FZO1"/>
    <property type="match status" value="1"/>
</dbReference>
<feature type="domain" description="Dynamin N-terminal" evidence="7">
    <location>
        <begin position="620"/>
        <end position="843"/>
    </location>
</feature>
<dbReference type="InterPro" id="IPR027417">
    <property type="entry name" value="P-loop_NTPase"/>
</dbReference>
<organism evidence="8 9">
    <name type="scientific">Gottfriedia solisilvae</name>
    <dbReference type="NCBI Taxonomy" id="1516104"/>
    <lineage>
        <taxon>Bacteria</taxon>
        <taxon>Bacillati</taxon>
        <taxon>Bacillota</taxon>
        <taxon>Bacilli</taxon>
        <taxon>Bacillales</taxon>
        <taxon>Bacillaceae</taxon>
        <taxon>Gottfriedia</taxon>
    </lineage>
</organism>
<evidence type="ECO:0000313" key="9">
    <source>
        <dbReference type="Proteomes" id="UP000626244"/>
    </source>
</evidence>
<feature type="coiled-coil region" evidence="6">
    <location>
        <begin position="276"/>
        <end position="303"/>
    </location>
</feature>
<keyword evidence="2" id="KW-0547">Nucleotide-binding</keyword>
<protein>
    <submittedName>
        <fullName evidence="8">GTPase</fullName>
    </submittedName>
</protein>
<sequence length="1199" mass="139169">MQNTKVNRGDLINKVSSGIELLTNQENSKELFQLKKLAYKIQNKESYYVFCGHFSAGKSSLLNDLLQVEKLPTSPIPTSANVVKLKNGQNDLLITLKNGDMYQIEDEIEVEDLKKLAKDSSSIIELEWSQESFKIPEGVVLIDTPGIDSTDVDHLDATNSVIHLADCIFYLMDYQHVHSKTNIDFIHSLIEKNDRVCLVITCIDKHDETELTFEAFKDGVISNLKKQGLEKLTIFYLSTRDKSVQNNEYQSFIGFLNNLYKQQETMQIEHDSSSFKTIMKEQMQHLENEQIELDENFPQYKEEYNEILAEISVLNNVKVQFEEDCSQTTQQVLTNSNITPFEMRDLASNYLESEIALLNKGFFQSRKKLEMASENAKQLFISKVKELTEKQIEYFIKEAAKSAVNRIEEINIDLNQHDHILEPNLSEMTLCPKPTQLINNSGNYLLQYTKEVSDGIKAVYRKAINEFIQSVIIELSSLSEKRLKELNIKKDEMGQKVRELETIDLKNHQLIQSIQDIREILEHNQVQSGNISNILPIRMSVSELIKKDILKDETQFEVDNEEKSITNQIDVVKYSNEEIQSKYEVADLLLTKLAKNKYIKSKIDVLIEKRNQIKSNEYTIALFGAFSSGKTSYINTLLGNRVLPVSPHPTTAAICKIKKSTVDSANKTAEVTYKSFETLQEEFLDFFKKWGIDSNGKEWIQTLKVVITKQKEKVPTDALIYAESVCQNYEEMSHLLGTTQTYQIDEYVHVISEEVRACFVKESTVYYDCELTLNGIVLVDTPGGNSIHSRHTELAFDYLKKADLILYVAHYQHAFTRQDESFLMQIGRMRESFDSDKVYFVLNASDLAKDADEITIVQNFFINQLTKLGVRFPSVFPVSSMLQMKGYNTSPIGLDLEANYRNLNDKIQNYFQYEIANEVFKTFMNDLLVIEKILIDTIKRIERIKVEKDQFLSELNTIRNQVHTISKNTLPSSLPRSFEKENEQLLFFIEKRIEYRMRDLFPYFFNPSIFNHSTKNSKQLVITKIREFIYEVLEEIMKELRITGYRLEKFLMNEINITQNRLIEEIHSVQSEFIVQKNEVPDLKTIQLDKPDQFFDVNSFENLKSYYKNPKSFFVENMKENMIDECISQLKTPLKTYLTSMEQIFINHYHGQYVDSLTSLFNKCEQQVESDIEQSIEATNNLDENVVQEDVLKLFKNLI</sequence>
<comment type="subcellular location">
    <subcellularLocation>
        <location evidence="1">Membrane</location>
    </subcellularLocation>
</comment>
<dbReference type="GO" id="GO:0008053">
    <property type="term" value="P:mitochondrial fusion"/>
    <property type="evidence" value="ECO:0007669"/>
    <property type="project" value="TreeGrafter"/>
</dbReference>
<keyword evidence="6" id="KW-0175">Coiled coil</keyword>
<dbReference type="SUPFAM" id="SSF52540">
    <property type="entry name" value="P-loop containing nucleoside triphosphate hydrolases"/>
    <property type="match status" value="2"/>
</dbReference>
<keyword evidence="3" id="KW-0378">Hydrolase</keyword>
<comment type="caution">
    <text evidence="8">The sequence shown here is derived from an EMBL/GenBank/DDBJ whole genome shotgun (WGS) entry which is preliminary data.</text>
</comment>
<dbReference type="Pfam" id="PF00350">
    <property type="entry name" value="Dynamin_N"/>
    <property type="match status" value="2"/>
</dbReference>
<evidence type="ECO:0000256" key="2">
    <source>
        <dbReference type="ARBA" id="ARBA00022741"/>
    </source>
</evidence>
<accession>A0A8J3EWS3</accession>
<dbReference type="InterPro" id="IPR027094">
    <property type="entry name" value="Mitofusin_fam"/>
</dbReference>
<evidence type="ECO:0000259" key="7">
    <source>
        <dbReference type="Pfam" id="PF00350"/>
    </source>
</evidence>
<name>A0A8J3EWS3_9BACI</name>
<gene>
    <name evidence="8" type="ORF">GCM10007380_12560</name>
</gene>
<dbReference type="GO" id="GO:0016020">
    <property type="term" value="C:membrane"/>
    <property type="evidence" value="ECO:0007669"/>
    <property type="project" value="UniProtKB-SubCell"/>
</dbReference>
<evidence type="ECO:0000256" key="5">
    <source>
        <dbReference type="ARBA" id="ARBA00023136"/>
    </source>
</evidence>
<dbReference type="OrthoDB" id="5477114at2"/>
<dbReference type="Gene3D" id="3.40.50.300">
    <property type="entry name" value="P-loop containing nucleotide triphosphate hydrolases"/>
    <property type="match status" value="2"/>
</dbReference>
<dbReference type="PANTHER" id="PTHR10465:SF0">
    <property type="entry name" value="SARCALUMENIN"/>
    <property type="match status" value="1"/>
</dbReference>
<dbReference type="GO" id="GO:0005525">
    <property type="term" value="F:GTP binding"/>
    <property type="evidence" value="ECO:0007669"/>
    <property type="project" value="UniProtKB-KW"/>
</dbReference>
<dbReference type="Proteomes" id="UP000626244">
    <property type="component" value="Unassembled WGS sequence"/>
</dbReference>
<keyword evidence="9" id="KW-1185">Reference proteome</keyword>
<proteinExistence type="predicted"/>
<keyword evidence="5" id="KW-0472">Membrane</keyword>
<dbReference type="RefSeq" id="WP_087999465.1">
    <property type="nucleotide sequence ID" value="NZ_BMHB01000001.1"/>
</dbReference>
<reference evidence="9" key="1">
    <citation type="journal article" date="2019" name="Int. J. Syst. Evol. Microbiol.">
        <title>The Global Catalogue of Microorganisms (GCM) 10K type strain sequencing project: providing services to taxonomists for standard genome sequencing and annotation.</title>
        <authorList>
            <consortium name="The Broad Institute Genomics Platform"/>
            <consortium name="The Broad Institute Genome Sequencing Center for Infectious Disease"/>
            <person name="Wu L."/>
            <person name="Ma J."/>
        </authorList>
    </citation>
    <scope>NUCLEOTIDE SEQUENCE [LARGE SCALE GENOMIC DNA]</scope>
    <source>
        <strain evidence="9">CGMCC 1.14993</strain>
    </source>
</reference>
<evidence type="ECO:0000256" key="3">
    <source>
        <dbReference type="ARBA" id="ARBA00022801"/>
    </source>
</evidence>
<dbReference type="InterPro" id="IPR045063">
    <property type="entry name" value="Dynamin_N"/>
</dbReference>
<evidence type="ECO:0000256" key="6">
    <source>
        <dbReference type="SAM" id="Coils"/>
    </source>
</evidence>
<evidence type="ECO:0000313" key="8">
    <source>
        <dbReference type="EMBL" id="GGI12367.1"/>
    </source>
</evidence>
<dbReference type="EMBL" id="BMHB01000001">
    <property type="protein sequence ID" value="GGI12367.1"/>
    <property type="molecule type" value="Genomic_DNA"/>
</dbReference>
<evidence type="ECO:0000256" key="1">
    <source>
        <dbReference type="ARBA" id="ARBA00004370"/>
    </source>
</evidence>